<feature type="compositionally biased region" description="Polar residues" evidence="2">
    <location>
        <begin position="353"/>
        <end position="366"/>
    </location>
</feature>
<dbReference type="Gene3D" id="2.130.10.30">
    <property type="entry name" value="Regulator of chromosome condensation 1/beta-lactamase-inhibitor protein II"/>
    <property type="match status" value="2"/>
</dbReference>
<dbReference type="Pfam" id="PF00415">
    <property type="entry name" value="RCC1"/>
    <property type="match status" value="1"/>
</dbReference>
<evidence type="ECO:0000313" key="4">
    <source>
        <dbReference type="Proteomes" id="UP000271087"/>
    </source>
</evidence>
<evidence type="ECO:0000256" key="2">
    <source>
        <dbReference type="SAM" id="MobiDB-lite"/>
    </source>
</evidence>
<evidence type="ECO:0000256" key="1">
    <source>
        <dbReference type="PROSITE-ProRule" id="PRU00235"/>
    </source>
</evidence>
<dbReference type="EMBL" id="UYRW01001044">
    <property type="protein sequence ID" value="VDK73487.1"/>
    <property type="molecule type" value="Genomic_DNA"/>
</dbReference>
<dbReference type="AlphaFoldDB" id="A0A182E928"/>
<reference evidence="3 4" key="2">
    <citation type="submission" date="2018-08" db="EMBL/GenBank/DDBJ databases">
        <authorList>
            <person name="Laetsch R D."/>
            <person name="Stevens L."/>
            <person name="Kumar S."/>
            <person name="Blaxter L. M."/>
        </authorList>
    </citation>
    <scope>NUCLEOTIDE SEQUENCE [LARGE SCALE GENOMIC DNA]</scope>
</reference>
<dbReference type="STRING" id="42157.A0A182E928"/>
<sequence>MRLVFTSCESGCEEAYSKQWKILADSIVLTSRDIVIYHGDILTLEDGTVYIYTLSGTKKPYLVETSFSSSRFISFHAAYEKLFLINEEGRLFGCGHTAYGECGVVSSNPVESLREIELVTPLAVCPHGSLVTTAESLKVRFVRTSASEVCVTDFHGHLWKYGGGRLEFDSLGRVQVRPLQLAPRRKVLQLCAGRKHFVCLAVPLIDEKNDADVENSPALGIRQSNKCEKCREEYELRLSTLMHMADQKNESRVSFASCEKGLAVKANFAVHNPCLFLDANKSPKEHQTFPQCSSSRAIKTAVVRPWKQTLFDEFEMTEMKNAWDGLGKNSTFVSIENLPDMYYKQNTNMEDFSSSHTIHNGNSSKSGGRISLTGSRDDPDLFPEIWTWGANENGQLGHGDLAVRREPFKVIDLSNMYCIKVAAGDNHTIALTGTGKLYVWGSNNDGQLKLADESYVTKPTLFKVGSHSFILDAFASGCQTGIIVGGLANSPTVYLCGSDTAEKSPQSISLPKEIGWPGWILIGNKNVAIGVYESTSEIDEYFLGVFNFFRYAEFVQRICQLCHTVNSLSLSTLLNKLTLSSAGYSTQMFKLMKMMRDNLCDTGSLLVGKTLKTYITKYFLNTFFQFHADFVECLAYGCFTELDIGDEIHRTNWDDIVAASSSEVLDKEVNRICLCYDVQGNCQEIRLRQLFQLAFNGPCKLTDLAGAGNILENCNMKTKLRFFDFGSLSCKNIEVLFYNNEAKSKRF</sequence>
<feature type="region of interest" description="Disordered" evidence="2">
    <location>
        <begin position="353"/>
        <end position="373"/>
    </location>
</feature>
<organism evidence="5">
    <name type="scientific">Onchocerca ochengi</name>
    <name type="common">Filarial nematode worm</name>
    <dbReference type="NCBI Taxonomy" id="42157"/>
    <lineage>
        <taxon>Eukaryota</taxon>
        <taxon>Metazoa</taxon>
        <taxon>Ecdysozoa</taxon>
        <taxon>Nematoda</taxon>
        <taxon>Chromadorea</taxon>
        <taxon>Rhabditida</taxon>
        <taxon>Spirurina</taxon>
        <taxon>Spiruromorpha</taxon>
        <taxon>Filarioidea</taxon>
        <taxon>Onchocercidae</taxon>
        <taxon>Onchocerca</taxon>
    </lineage>
</organism>
<dbReference type="InterPro" id="IPR009091">
    <property type="entry name" value="RCC1/BLIP-II"/>
</dbReference>
<evidence type="ECO:0000313" key="3">
    <source>
        <dbReference type="EMBL" id="VDK73487.1"/>
    </source>
</evidence>
<dbReference type="PROSITE" id="PS50012">
    <property type="entry name" value="RCC1_3"/>
    <property type="match status" value="2"/>
</dbReference>
<accession>A0A182E928</accession>
<evidence type="ECO:0000313" key="5">
    <source>
        <dbReference type="WBParaSite" id="nOo.2.0.1.t04536-RA"/>
    </source>
</evidence>
<dbReference type="SUPFAM" id="SSF50985">
    <property type="entry name" value="RCC1/BLIP-II"/>
    <property type="match status" value="2"/>
</dbReference>
<keyword evidence="4" id="KW-1185">Reference proteome</keyword>
<dbReference type="WBParaSite" id="nOo.2.0.1.t04536-RA">
    <property type="protein sequence ID" value="nOo.2.0.1.t04536-RA"/>
    <property type="gene ID" value="nOo.2.0.1.g04536"/>
</dbReference>
<dbReference type="Proteomes" id="UP000271087">
    <property type="component" value="Unassembled WGS sequence"/>
</dbReference>
<name>A0A182E928_ONCOC</name>
<dbReference type="PRINTS" id="PR00633">
    <property type="entry name" value="RCCNDNSATION"/>
</dbReference>
<dbReference type="PROSITE" id="PS00626">
    <property type="entry name" value="RCC1_2"/>
    <property type="match status" value="1"/>
</dbReference>
<gene>
    <name evidence="3" type="ORF">NOO_LOCUS4536</name>
</gene>
<dbReference type="InterPro" id="IPR000408">
    <property type="entry name" value="Reg_chr_condens"/>
</dbReference>
<protein>
    <submittedName>
        <fullName evidence="5">Alsin</fullName>
    </submittedName>
</protein>
<feature type="repeat" description="RCC1" evidence="1">
    <location>
        <begin position="383"/>
        <end position="434"/>
    </location>
</feature>
<dbReference type="InterPro" id="IPR051984">
    <property type="entry name" value="Alsin"/>
</dbReference>
<dbReference type="PANTHER" id="PTHR46089">
    <property type="entry name" value="ALSIN HOMOLOG"/>
    <property type="match status" value="1"/>
</dbReference>
<feature type="repeat" description="RCC1" evidence="1">
    <location>
        <begin position="435"/>
        <end position="487"/>
    </location>
</feature>
<dbReference type="PANTHER" id="PTHR46089:SF4">
    <property type="entry name" value="VPS9 DOMAIN-CONTAINING PROTEIN"/>
    <property type="match status" value="1"/>
</dbReference>
<proteinExistence type="predicted"/>
<reference evidence="5" key="1">
    <citation type="submission" date="2016-06" db="UniProtKB">
        <authorList>
            <consortium name="WormBaseParasite"/>
        </authorList>
    </citation>
    <scope>IDENTIFICATION</scope>
</reference>
<dbReference type="OrthoDB" id="5370059at2759"/>